<dbReference type="GO" id="GO:0030246">
    <property type="term" value="F:carbohydrate binding"/>
    <property type="evidence" value="ECO:0007669"/>
    <property type="project" value="InterPro"/>
</dbReference>
<dbReference type="Gene3D" id="3.30.2080.10">
    <property type="entry name" value="GH92 mannosidase domain"/>
    <property type="match status" value="1"/>
</dbReference>
<dbReference type="EMBL" id="PVTI01000018">
    <property type="protein sequence ID" value="PRY56681.1"/>
    <property type="molecule type" value="Genomic_DNA"/>
</dbReference>
<gene>
    <name evidence="3" type="ORF">BCF74_11876</name>
</gene>
<evidence type="ECO:0000259" key="1">
    <source>
        <dbReference type="Pfam" id="PF07971"/>
    </source>
</evidence>
<dbReference type="Pfam" id="PF07971">
    <property type="entry name" value="Glyco_hydro_92"/>
    <property type="match status" value="1"/>
</dbReference>
<dbReference type="SUPFAM" id="SSF48208">
    <property type="entry name" value="Six-hairpin glycosidases"/>
    <property type="match status" value="1"/>
</dbReference>
<comment type="caution">
    <text evidence="3">The sequence shown here is derived from an EMBL/GenBank/DDBJ whole genome shotgun (WGS) entry which is preliminary data.</text>
</comment>
<protein>
    <submittedName>
        <fullName evidence="3">Putative alpha-1,2-mannosidase</fullName>
    </submittedName>
</protein>
<proteinExistence type="predicted"/>
<dbReference type="GO" id="GO:0005975">
    <property type="term" value="P:carbohydrate metabolic process"/>
    <property type="evidence" value="ECO:0007669"/>
    <property type="project" value="InterPro"/>
</dbReference>
<dbReference type="PANTHER" id="PTHR12143:SF39">
    <property type="entry name" value="SECRETED PROTEIN"/>
    <property type="match status" value="1"/>
</dbReference>
<accession>A0A2T0UFG0</accession>
<dbReference type="GO" id="GO:0000224">
    <property type="term" value="F:peptide-N4-(N-acetyl-beta-glucosaminyl)asparagine amidase activity"/>
    <property type="evidence" value="ECO:0007669"/>
    <property type="project" value="TreeGrafter"/>
</dbReference>
<feature type="domain" description="Glycosyl hydrolase family 92" evidence="1">
    <location>
        <begin position="324"/>
        <end position="837"/>
    </location>
</feature>
<dbReference type="InterPro" id="IPR012939">
    <property type="entry name" value="Glyco_hydro_92"/>
</dbReference>
<dbReference type="AlphaFoldDB" id="A0A2T0UFG0"/>
<dbReference type="InterPro" id="IPR050883">
    <property type="entry name" value="PNGase"/>
</dbReference>
<organism evidence="3 4">
    <name type="scientific">Knoellia remsis</name>
    <dbReference type="NCBI Taxonomy" id="407159"/>
    <lineage>
        <taxon>Bacteria</taxon>
        <taxon>Bacillati</taxon>
        <taxon>Actinomycetota</taxon>
        <taxon>Actinomycetes</taxon>
        <taxon>Micrococcales</taxon>
        <taxon>Intrasporangiaceae</taxon>
        <taxon>Knoellia</taxon>
    </lineage>
</organism>
<sequence length="868" mass="91321">MPRQTSRRILARSWRLTPSGAPGAALLARLGIGALCAGLAITAAPATAAPGDDKGATPPHKRPTLELTQFVNPLIGTAVNSTSGYAGNINPGAKVPFGMVTFGPDMPRTNFNGSGGGLVGENAAKGQINFFSLTHLNGVGCPGQGAVGMRPGSTPTPIVGSTGRVTPVGFSTSTEKASPGYYSVGLDTGVKVETTATNRTGLATFSYPGQDKGYLSLDMRLNGNANGSGSRVAITPDNVSLSVSPDGRTITGKTVAPAFCTPYGTPYNSNVYFHAELNRSLKAQSAGSTVNTVKDGATVLQYDLPAGDPTLSMRVGISAVSVANARLNLETENASTSFQGVRDAAVKAWNARLNTVQVDKAANPGSLTTSERTDLVKLYSSLYRVLGSPTTYSDVNGDFRSMDAKEPYAGGVDRAGGVEERPVANVRDYSWTNPDGSAGSYATHYSGLSLWDTYRSQAQLLALLAPDVASDVNQSLVVDGLQCGAFPHWVDASDDSTPMAGDSALPVIAGSYAFGAKDFDVTTAARLTKQSAFDPSSACNGRKSFPDMETYLANGYYPNTTGNSSSETIERVNDDRAAAAFLDAVPESVRTDPSVAVTSAQIAELYDRAEWWVNIFDPATKTLMQREAGKGAFIPGDAFHESTEPNYFWSFGFAFTGLIEASGGKDAGVERLNRLFGIDSTFSIPPTKRSLNGGEGSMQFYIGNEMGYPAPYAYNWAGKPASTQYVVQQIMQQTFDTGRAGLPGNDDMGATTSWYVWSALGLFPVVASADGLAISTPQFPGITVWMGNKKLRLETDKDATAAPFIQSARLGDQAYPASWLPMRKVRPGATLSFTLGSSPSSWAAADALTPPSGADANYTRMTARGDVK</sequence>
<dbReference type="GO" id="GO:0005829">
    <property type="term" value="C:cytosol"/>
    <property type="evidence" value="ECO:0007669"/>
    <property type="project" value="TreeGrafter"/>
</dbReference>
<dbReference type="InterPro" id="IPR014718">
    <property type="entry name" value="GH-type_carb-bd"/>
</dbReference>
<dbReference type="Gene3D" id="1.20.1050.60">
    <property type="entry name" value="alpha-1,2-mannosidase"/>
    <property type="match status" value="1"/>
</dbReference>
<keyword evidence="4" id="KW-1185">Reference proteome</keyword>
<dbReference type="GO" id="GO:0006516">
    <property type="term" value="P:glycoprotein catabolic process"/>
    <property type="evidence" value="ECO:0007669"/>
    <property type="project" value="TreeGrafter"/>
</dbReference>
<dbReference type="OrthoDB" id="9804511at2"/>
<dbReference type="Gene3D" id="1.20.1610.10">
    <property type="entry name" value="alpha-1,2-mannosidases domains"/>
    <property type="match status" value="1"/>
</dbReference>
<reference evidence="3 4" key="1">
    <citation type="submission" date="2018-03" db="EMBL/GenBank/DDBJ databases">
        <title>Genomic Encyclopedia of Archaeal and Bacterial Type Strains, Phase II (KMG-II): from individual species to whole genera.</title>
        <authorList>
            <person name="Goeker M."/>
        </authorList>
    </citation>
    <scope>NUCLEOTIDE SEQUENCE [LARGE SCALE GENOMIC DNA]</scope>
    <source>
        <strain evidence="3 4">ATCC BAA-1496</strain>
    </source>
</reference>
<dbReference type="Proteomes" id="UP000237822">
    <property type="component" value="Unassembled WGS sequence"/>
</dbReference>
<name>A0A2T0UFG0_9MICO</name>
<evidence type="ECO:0000313" key="3">
    <source>
        <dbReference type="EMBL" id="PRY56681.1"/>
    </source>
</evidence>
<evidence type="ECO:0000259" key="2">
    <source>
        <dbReference type="Pfam" id="PF17678"/>
    </source>
</evidence>
<dbReference type="InterPro" id="IPR008928">
    <property type="entry name" value="6-hairpin_glycosidase_sf"/>
</dbReference>
<dbReference type="Gene3D" id="2.70.98.10">
    <property type="match status" value="1"/>
</dbReference>
<feature type="domain" description="Glycosyl hydrolase family 92 N-terminal" evidence="2">
    <location>
        <begin position="70"/>
        <end position="318"/>
    </location>
</feature>
<evidence type="ECO:0000313" key="4">
    <source>
        <dbReference type="Proteomes" id="UP000237822"/>
    </source>
</evidence>
<dbReference type="RefSeq" id="WP_106298097.1">
    <property type="nucleotide sequence ID" value="NZ_PVTI01000018.1"/>
</dbReference>
<dbReference type="Pfam" id="PF17678">
    <property type="entry name" value="Glyco_hydro_92N"/>
    <property type="match status" value="1"/>
</dbReference>
<dbReference type="InterPro" id="IPR041371">
    <property type="entry name" value="GH92_N"/>
</dbReference>
<dbReference type="PANTHER" id="PTHR12143">
    <property type="entry name" value="PEPTIDE N-GLYCANASE PNGASE -RELATED"/>
    <property type="match status" value="1"/>
</dbReference>